<proteinExistence type="predicted"/>
<evidence type="ECO:0000313" key="2">
    <source>
        <dbReference type="EMBL" id="KAL0564445.1"/>
    </source>
</evidence>
<feature type="region of interest" description="Disordered" evidence="1">
    <location>
        <begin position="220"/>
        <end position="244"/>
    </location>
</feature>
<sequence>MRCQPKRTARKHLQRYGPAVAKAAPSRGLQMEEGDLEMAGGSQVHGQQEDGVGNQDLGTNGGLEMDWDFQPDGGGLDEQDEHIRSIYPPLDSGFESVVPPCFADKDPPYLCLTYLQTVLHNVKTKMSVQKCSKSLEMTLNVLDMAGLLDLERKLVKTLQSAKQRLGLELDMHIIQYTICPDCWKHYIPEELRELESSTCTGNSCEGTVFTKKTDFQEGDEAAASKDLASSFAHSKSTGERDSKN</sequence>
<protein>
    <submittedName>
        <fullName evidence="2">Uncharacterized protein</fullName>
    </submittedName>
</protein>
<reference evidence="2 3" key="1">
    <citation type="submission" date="2024-02" db="EMBL/GenBank/DDBJ databases">
        <title>A draft genome for the cacao thread blight pathogen Marasmius crinis-equi.</title>
        <authorList>
            <person name="Cohen S.P."/>
            <person name="Baruah I.K."/>
            <person name="Amoako-Attah I."/>
            <person name="Bukari Y."/>
            <person name="Meinhardt L.W."/>
            <person name="Bailey B.A."/>
        </authorList>
    </citation>
    <scope>NUCLEOTIDE SEQUENCE [LARGE SCALE GENOMIC DNA]</scope>
    <source>
        <strain evidence="2 3">GH-76</strain>
    </source>
</reference>
<keyword evidence="3" id="KW-1185">Reference proteome</keyword>
<gene>
    <name evidence="2" type="ORF">V5O48_017604</name>
</gene>
<dbReference type="EMBL" id="JBAHYK010002781">
    <property type="protein sequence ID" value="KAL0564445.1"/>
    <property type="molecule type" value="Genomic_DNA"/>
</dbReference>
<organism evidence="2 3">
    <name type="scientific">Marasmius crinis-equi</name>
    <dbReference type="NCBI Taxonomy" id="585013"/>
    <lineage>
        <taxon>Eukaryota</taxon>
        <taxon>Fungi</taxon>
        <taxon>Dikarya</taxon>
        <taxon>Basidiomycota</taxon>
        <taxon>Agaricomycotina</taxon>
        <taxon>Agaricomycetes</taxon>
        <taxon>Agaricomycetidae</taxon>
        <taxon>Agaricales</taxon>
        <taxon>Marasmiineae</taxon>
        <taxon>Marasmiaceae</taxon>
        <taxon>Marasmius</taxon>
    </lineage>
</organism>
<feature type="compositionally biased region" description="Basic residues" evidence="1">
    <location>
        <begin position="1"/>
        <end position="14"/>
    </location>
</feature>
<evidence type="ECO:0000256" key="1">
    <source>
        <dbReference type="SAM" id="MobiDB-lite"/>
    </source>
</evidence>
<dbReference type="Proteomes" id="UP001465976">
    <property type="component" value="Unassembled WGS sequence"/>
</dbReference>
<name>A0ABR3ENI1_9AGAR</name>
<feature type="region of interest" description="Disordered" evidence="1">
    <location>
        <begin position="1"/>
        <end position="28"/>
    </location>
</feature>
<evidence type="ECO:0000313" key="3">
    <source>
        <dbReference type="Proteomes" id="UP001465976"/>
    </source>
</evidence>
<accession>A0ABR3ENI1</accession>
<feature type="region of interest" description="Disordered" evidence="1">
    <location>
        <begin position="38"/>
        <end position="57"/>
    </location>
</feature>
<comment type="caution">
    <text evidence="2">The sequence shown here is derived from an EMBL/GenBank/DDBJ whole genome shotgun (WGS) entry which is preliminary data.</text>
</comment>